<dbReference type="STRING" id="1618550.UT39_C0029G0006"/>
<dbReference type="PANTHER" id="PTHR30336:SF20">
    <property type="entry name" value="DUF218 DOMAIN-CONTAINING PROTEIN"/>
    <property type="match status" value="1"/>
</dbReference>
<dbReference type="InterPro" id="IPR003848">
    <property type="entry name" value="DUF218"/>
</dbReference>
<dbReference type="AlphaFoldDB" id="A0A0G0R7P3"/>
<dbReference type="CDD" id="cd06259">
    <property type="entry name" value="YdcF-like"/>
    <property type="match status" value="1"/>
</dbReference>
<evidence type="ECO:0000313" key="3">
    <source>
        <dbReference type="Proteomes" id="UP000034246"/>
    </source>
</evidence>
<dbReference type="Proteomes" id="UP000034246">
    <property type="component" value="Unassembled WGS sequence"/>
</dbReference>
<dbReference type="Pfam" id="PF02698">
    <property type="entry name" value="DUF218"/>
    <property type="match status" value="1"/>
</dbReference>
<sequence length="221" mass="24911">METFIDDIEKIKPLGKILVDFLTESTSENELSVIDAIFVFGHYDPRIAFHAAHLYKIGKAKKIILSGKGRDKIPNGFITEADFYASLIKKEGVPQSVLILEKESTNTLENVQFGIKTCDKSRFFPKSLILCAVPPLLRRSCATFRKQYPSIIVCGSEPKISGEEYITESRLRRIVAEFDRLKEYADKGDIIDVQIPEKVANALQEIRKTDICSQPSLSPKN</sequence>
<dbReference type="InterPro" id="IPR051599">
    <property type="entry name" value="Cell_Envelope_Assoc"/>
</dbReference>
<organism evidence="2 3">
    <name type="scientific">Candidatus Woesebacteria bacterium GW2011_GWA1_39_21</name>
    <dbReference type="NCBI Taxonomy" id="1618550"/>
    <lineage>
        <taxon>Bacteria</taxon>
        <taxon>Candidatus Woeseibacteriota</taxon>
    </lineage>
</organism>
<feature type="domain" description="DUF218" evidence="1">
    <location>
        <begin position="35"/>
        <end position="150"/>
    </location>
</feature>
<dbReference type="PANTHER" id="PTHR30336">
    <property type="entry name" value="INNER MEMBRANE PROTEIN, PROBABLE PERMEASE"/>
    <property type="match status" value="1"/>
</dbReference>
<comment type="caution">
    <text evidence="2">The sequence shown here is derived from an EMBL/GenBank/DDBJ whole genome shotgun (WGS) entry which is preliminary data.</text>
</comment>
<evidence type="ECO:0000259" key="1">
    <source>
        <dbReference type="Pfam" id="PF02698"/>
    </source>
</evidence>
<protein>
    <recommendedName>
        <fullName evidence="1">DUF218 domain-containing protein</fullName>
    </recommendedName>
</protein>
<dbReference type="InterPro" id="IPR014729">
    <property type="entry name" value="Rossmann-like_a/b/a_fold"/>
</dbReference>
<gene>
    <name evidence="2" type="ORF">UT39_C0029G0006</name>
</gene>
<accession>A0A0G0R7P3</accession>
<dbReference type="Gene3D" id="3.40.50.620">
    <property type="entry name" value="HUPs"/>
    <property type="match status" value="1"/>
</dbReference>
<name>A0A0G0R7P3_9BACT</name>
<reference evidence="2 3" key="1">
    <citation type="journal article" date="2015" name="Nature">
        <title>rRNA introns, odd ribosomes, and small enigmatic genomes across a large radiation of phyla.</title>
        <authorList>
            <person name="Brown C.T."/>
            <person name="Hug L.A."/>
            <person name="Thomas B.C."/>
            <person name="Sharon I."/>
            <person name="Castelle C.J."/>
            <person name="Singh A."/>
            <person name="Wilkins M.J."/>
            <person name="Williams K.H."/>
            <person name="Banfield J.F."/>
        </authorList>
    </citation>
    <scope>NUCLEOTIDE SEQUENCE [LARGE SCALE GENOMIC DNA]</scope>
</reference>
<dbReference type="EMBL" id="LBWP01000029">
    <property type="protein sequence ID" value="KKR09717.1"/>
    <property type="molecule type" value="Genomic_DNA"/>
</dbReference>
<evidence type="ECO:0000313" key="2">
    <source>
        <dbReference type="EMBL" id="KKR09717.1"/>
    </source>
</evidence>
<proteinExistence type="predicted"/>
<dbReference type="GO" id="GO:0005886">
    <property type="term" value="C:plasma membrane"/>
    <property type="evidence" value="ECO:0007669"/>
    <property type="project" value="TreeGrafter"/>
</dbReference>